<dbReference type="EMBL" id="DSRD01000079">
    <property type="protein sequence ID" value="HGW92896.1"/>
    <property type="molecule type" value="Genomic_DNA"/>
</dbReference>
<dbReference type="AlphaFoldDB" id="A0A832H2W3"/>
<dbReference type="SUPFAM" id="SSF51182">
    <property type="entry name" value="RmlC-like cupins"/>
    <property type="match status" value="1"/>
</dbReference>
<dbReference type="InterPro" id="IPR014710">
    <property type="entry name" value="RmlC-like_jellyroll"/>
</dbReference>
<protein>
    <submittedName>
        <fullName evidence="2">Cupin domain-containing protein</fullName>
    </submittedName>
</protein>
<sequence length="103" mass="11944">MKNIFEELPGNLEMEVFEILASSDTTKIERIVSKGHTTASGKWYDQDRHEWVIVLQGEALLIFEDGESMRLTQGSYVNIPAHTKHRVDWTDPTQETIWLAIHY</sequence>
<accession>A0A832H2W3</accession>
<comment type="caution">
    <text evidence="2">The sequence shown here is derived from an EMBL/GenBank/DDBJ whole genome shotgun (WGS) entry which is preliminary data.</text>
</comment>
<feature type="domain" description="Cupin type-2" evidence="1">
    <location>
        <begin position="42"/>
        <end position="101"/>
    </location>
</feature>
<organism evidence="2">
    <name type="scientific">Oscillatoriales cyanobacterium SpSt-402</name>
    <dbReference type="NCBI Taxonomy" id="2282168"/>
    <lineage>
        <taxon>Bacteria</taxon>
        <taxon>Bacillati</taxon>
        <taxon>Cyanobacteriota</taxon>
        <taxon>Cyanophyceae</taxon>
        <taxon>Oscillatoriophycideae</taxon>
        <taxon>Oscillatoriales</taxon>
    </lineage>
</organism>
<dbReference type="Pfam" id="PF07883">
    <property type="entry name" value="Cupin_2"/>
    <property type="match status" value="1"/>
</dbReference>
<evidence type="ECO:0000259" key="1">
    <source>
        <dbReference type="Pfam" id="PF07883"/>
    </source>
</evidence>
<gene>
    <name evidence="2" type="ORF">ENR47_01235</name>
</gene>
<name>A0A832H2W3_9CYAN</name>
<reference evidence="2" key="1">
    <citation type="journal article" date="2020" name="mSystems">
        <title>Genome- and Community-Level Interaction Insights into Carbon Utilization and Element Cycling Functions of Hydrothermarchaeota in Hydrothermal Sediment.</title>
        <authorList>
            <person name="Zhou Z."/>
            <person name="Liu Y."/>
            <person name="Xu W."/>
            <person name="Pan J."/>
            <person name="Luo Z.H."/>
            <person name="Li M."/>
        </authorList>
    </citation>
    <scope>NUCLEOTIDE SEQUENCE [LARGE SCALE GENOMIC DNA]</scope>
    <source>
        <strain evidence="2">SpSt-402</strain>
    </source>
</reference>
<dbReference type="Gene3D" id="2.60.120.10">
    <property type="entry name" value="Jelly Rolls"/>
    <property type="match status" value="1"/>
</dbReference>
<proteinExistence type="predicted"/>
<dbReference type="InterPro" id="IPR011051">
    <property type="entry name" value="RmlC_Cupin_sf"/>
</dbReference>
<dbReference type="InterPro" id="IPR013096">
    <property type="entry name" value="Cupin_2"/>
</dbReference>
<dbReference type="CDD" id="cd06981">
    <property type="entry name" value="cupin_reut_a1446"/>
    <property type="match status" value="1"/>
</dbReference>
<evidence type="ECO:0000313" key="2">
    <source>
        <dbReference type="EMBL" id="HGW92896.1"/>
    </source>
</evidence>